<accession>X1P315</accession>
<keyword evidence="1" id="KW-0812">Transmembrane</keyword>
<keyword evidence="1" id="KW-1133">Transmembrane helix</keyword>
<keyword evidence="1" id="KW-0472">Membrane</keyword>
<gene>
    <name evidence="2" type="ORF">S06H3_51000</name>
</gene>
<evidence type="ECO:0000313" key="2">
    <source>
        <dbReference type="EMBL" id="GAI33425.1"/>
    </source>
</evidence>
<evidence type="ECO:0000256" key="1">
    <source>
        <dbReference type="SAM" id="Phobius"/>
    </source>
</evidence>
<sequence length="65" mass="7229">MAQEAESIGLIQKLFTPEAVIMISFAVFIDAGEFFVELIPYAGQVLSVILDIIALIIIGAWMYFF</sequence>
<feature type="transmembrane region" description="Helical" evidence="1">
    <location>
        <begin position="45"/>
        <end position="64"/>
    </location>
</feature>
<comment type="caution">
    <text evidence="2">The sequence shown here is derived from an EMBL/GenBank/DDBJ whole genome shotgun (WGS) entry which is preliminary data.</text>
</comment>
<name>X1P315_9ZZZZ</name>
<reference evidence="2" key="1">
    <citation type="journal article" date="2014" name="Front. Microbiol.">
        <title>High frequency of phylogenetically diverse reductive dehalogenase-homologous genes in deep subseafloor sedimentary metagenomes.</title>
        <authorList>
            <person name="Kawai M."/>
            <person name="Futagami T."/>
            <person name="Toyoda A."/>
            <person name="Takaki Y."/>
            <person name="Nishi S."/>
            <person name="Hori S."/>
            <person name="Arai W."/>
            <person name="Tsubouchi T."/>
            <person name="Morono Y."/>
            <person name="Uchiyama I."/>
            <person name="Ito T."/>
            <person name="Fujiyama A."/>
            <person name="Inagaki F."/>
            <person name="Takami H."/>
        </authorList>
    </citation>
    <scope>NUCLEOTIDE SEQUENCE</scope>
    <source>
        <strain evidence="2">Expedition CK06-06</strain>
    </source>
</reference>
<organism evidence="2">
    <name type="scientific">marine sediment metagenome</name>
    <dbReference type="NCBI Taxonomy" id="412755"/>
    <lineage>
        <taxon>unclassified sequences</taxon>
        <taxon>metagenomes</taxon>
        <taxon>ecological metagenomes</taxon>
    </lineage>
</organism>
<proteinExistence type="predicted"/>
<protein>
    <submittedName>
        <fullName evidence="2">Uncharacterized protein</fullName>
    </submittedName>
</protein>
<dbReference type="EMBL" id="BARV01032334">
    <property type="protein sequence ID" value="GAI33425.1"/>
    <property type="molecule type" value="Genomic_DNA"/>
</dbReference>
<dbReference type="AlphaFoldDB" id="X1P315"/>